<reference evidence="3" key="1">
    <citation type="submission" date="2020-02" db="EMBL/GenBank/DDBJ databases">
        <authorList>
            <person name="Meier V. D."/>
        </authorList>
    </citation>
    <scope>NUCLEOTIDE SEQUENCE</scope>
    <source>
        <strain evidence="3">AVDCRST_MAG83</strain>
    </source>
</reference>
<keyword evidence="1" id="KW-0472">Membrane</keyword>
<name>A0A6J4IB53_9MICC</name>
<proteinExistence type="predicted"/>
<keyword evidence="1" id="KW-0812">Transmembrane</keyword>
<dbReference type="InterPro" id="IPR019692">
    <property type="entry name" value="CFP-6_PH"/>
</dbReference>
<dbReference type="AlphaFoldDB" id="A0A6J4IB53"/>
<protein>
    <recommendedName>
        <fullName evidence="2">Low molecular weight protein antigen 6 PH domain-containing protein</fullName>
    </recommendedName>
</protein>
<sequence length="209" mass="21746">MSSATGGPVTTVFRPRTSKVFTAVAFALTAVGLVSVAVSEGVGGLLAGWPLVAFAFAAWWLFWYPCVEVDPDAVTLRNPLTTVSVPWAALVHVDTKFALKLVTPRGSYTAWAAPAPGVWGTHAGKPEHLNNLPGSSYGPGRSVRPGDLTHTDSGYAAFLVRSRWETLIGSGSLDVDLTDSAVVTRSVNWLLIGVAAALVAASIASSALA</sequence>
<evidence type="ECO:0000259" key="2">
    <source>
        <dbReference type="Pfam" id="PF10756"/>
    </source>
</evidence>
<evidence type="ECO:0000256" key="1">
    <source>
        <dbReference type="SAM" id="Phobius"/>
    </source>
</evidence>
<keyword evidence="1" id="KW-1133">Transmembrane helix</keyword>
<feature type="transmembrane region" description="Helical" evidence="1">
    <location>
        <begin position="20"/>
        <end position="38"/>
    </location>
</feature>
<feature type="domain" description="Low molecular weight protein antigen 6 PH" evidence="2">
    <location>
        <begin position="65"/>
        <end position="121"/>
    </location>
</feature>
<dbReference type="Pfam" id="PF10756">
    <property type="entry name" value="bPH_6"/>
    <property type="match status" value="1"/>
</dbReference>
<feature type="transmembrane region" description="Helical" evidence="1">
    <location>
        <begin position="187"/>
        <end position="208"/>
    </location>
</feature>
<accession>A0A6J4IB53</accession>
<gene>
    <name evidence="3" type="ORF">AVDCRST_MAG83-2014</name>
</gene>
<dbReference type="RefSeq" id="WP_294568066.1">
    <property type="nucleotide sequence ID" value="NZ_CADCTE010000112.1"/>
</dbReference>
<organism evidence="3">
    <name type="scientific">uncultured Arthrobacter sp</name>
    <dbReference type="NCBI Taxonomy" id="114050"/>
    <lineage>
        <taxon>Bacteria</taxon>
        <taxon>Bacillati</taxon>
        <taxon>Actinomycetota</taxon>
        <taxon>Actinomycetes</taxon>
        <taxon>Micrococcales</taxon>
        <taxon>Micrococcaceae</taxon>
        <taxon>Arthrobacter</taxon>
        <taxon>environmental samples</taxon>
    </lineage>
</organism>
<feature type="transmembrane region" description="Helical" evidence="1">
    <location>
        <begin position="45"/>
        <end position="63"/>
    </location>
</feature>
<evidence type="ECO:0000313" key="3">
    <source>
        <dbReference type="EMBL" id="CAA9247524.1"/>
    </source>
</evidence>
<dbReference type="EMBL" id="CADCTE010000112">
    <property type="protein sequence ID" value="CAA9247524.1"/>
    <property type="molecule type" value="Genomic_DNA"/>
</dbReference>